<dbReference type="SMART" id="SM00487">
    <property type="entry name" value="DEXDc"/>
    <property type="match status" value="1"/>
</dbReference>
<dbReference type="CDD" id="cd18799">
    <property type="entry name" value="SF2_C_EcoAI-like"/>
    <property type="match status" value="1"/>
</dbReference>
<keyword evidence="4" id="KW-0347">Helicase</keyword>
<keyword evidence="4" id="KW-0067">ATP-binding</keyword>
<dbReference type="GO" id="GO:0005524">
    <property type="term" value="F:ATP binding"/>
    <property type="evidence" value="ECO:0007669"/>
    <property type="project" value="UniProtKB-KW"/>
</dbReference>
<keyword evidence="4" id="KW-0378">Hydrolase</keyword>
<accession>A0A918D3F1</accession>
<evidence type="ECO:0000256" key="1">
    <source>
        <dbReference type="SAM" id="Coils"/>
    </source>
</evidence>
<dbReference type="Gene3D" id="3.90.1570.30">
    <property type="match status" value="1"/>
</dbReference>
<reference evidence="4" key="1">
    <citation type="journal article" date="2014" name="Int. J. Syst. Evol. Microbiol.">
        <title>Complete genome sequence of Corynebacterium casei LMG S-19264T (=DSM 44701T), isolated from a smear-ripened cheese.</title>
        <authorList>
            <consortium name="US DOE Joint Genome Institute (JGI-PGF)"/>
            <person name="Walter F."/>
            <person name="Albersmeier A."/>
            <person name="Kalinowski J."/>
            <person name="Ruckert C."/>
        </authorList>
    </citation>
    <scope>NUCLEOTIDE SEQUENCE</scope>
    <source>
        <strain evidence="4">JCM 17251</strain>
    </source>
</reference>
<dbReference type="InterPro" id="IPR001650">
    <property type="entry name" value="Helicase_C-like"/>
</dbReference>
<protein>
    <submittedName>
        <fullName evidence="4">DEAD/DEAH box helicase</fullName>
    </submittedName>
</protein>
<dbReference type="GO" id="GO:0005829">
    <property type="term" value="C:cytosol"/>
    <property type="evidence" value="ECO:0007669"/>
    <property type="project" value="TreeGrafter"/>
</dbReference>
<dbReference type="InterPro" id="IPR013670">
    <property type="entry name" value="EcoEI_R_C_dom"/>
</dbReference>
<dbReference type="InterPro" id="IPR006935">
    <property type="entry name" value="Helicase/UvrB_N"/>
</dbReference>
<dbReference type="GO" id="GO:0004386">
    <property type="term" value="F:helicase activity"/>
    <property type="evidence" value="ECO:0007669"/>
    <property type="project" value="UniProtKB-KW"/>
</dbReference>
<feature type="coiled-coil region" evidence="1">
    <location>
        <begin position="149"/>
        <end position="186"/>
    </location>
</feature>
<dbReference type="PROSITE" id="PS51192">
    <property type="entry name" value="HELICASE_ATP_BIND_1"/>
    <property type="match status" value="1"/>
</dbReference>
<dbReference type="PANTHER" id="PTHR47396">
    <property type="entry name" value="TYPE I RESTRICTION ENZYME ECOKI R PROTEIN"/>
    <property type="match status" value="1"/>
</dbReference>
<dbReference type="Proteomes" id="UP000624041">
    <property type="component" value="Unassembled WGS sequence"/>
</dbReference>
<feature type="coiled-coil region" evidence="1">
    <location>
        <begin position="780"/>
        <end position="807"/>
    </location>
</feature>
<dbReference type="Gene3D" id="3.40.50.300">
    <property type="entry name" value="P-loop containing nucleotide triphosphate hydrolases"/>
    <property type="match status" value="2"/>
</dbReference>
<dbReference type="PANTHER" id="PTHR47396:SF1">
    <property type="entry name" value="ATP-DEPENDENT HELICASE IRC3-RELATED"/>
    <property type="match status" value="1"/>
</dbReference>
<feature type="domain" description="Helicase C-terminal" evidence="3">
    <location>
        <begin position="593"/>
        <end position="762"/>
    </location>
</feature>
<reference evidence="4" key="2">
    <citation type="submission" date="2020-09" db="EMBL/GenBank/DDBJ databases">
        <authorList>
            <person name="Sun Q."/>
            <person name="Ohkuma M."/>
        </authorList>
    </citation>
    <scope>NUCLEOTIDE SEQUENCE</scope>
    <source>
        <strain evidence="4">JCM 17251</strain>
    </source>
</reference>
<dbReference type="GO" id="GO:0009307">
    <property type="term" value="P:DNA restriction-modification system"/>
    <property type="evidence" value="ECO:0007669"/>
    <property type="project" value="UniProtKB-KW"/>
</dbReference>
<proteinExistence type="predicted"/>
<dbReference type="Pfam" id="PF13643">
    <property type="entry name" value="DUF4145"/>
    <property type="match status" value="1"/>
</dbReference>
<dbReference type="Pfam" id="PF04313">
    <property type="entry name" value="HSDR_N"/>
    <property type="match status" value="1"/>
</dbReference>
<dbReference type="Pfam" id="PF08463">
    <property type="entry name" value="EcoEI_R_C"/>
    <property type="match status" value="1"/>
</dbReference>
<dbReference type="RefSeq" id="WP_188858067.1">
    <property type="nucleotide sequence ID" value="NZ_BMOS01000020.1"/>
</dbReference>
<dbReference type="InterPro" id="IPR014001">
    <property type="entry name" value="Helicase_ATP-bd"/>
</dbReference>
<dbReference type="AlphaFoldDB" id="A0A918D3F1"/>
<organism evidence="4 5">
    <name type="scientific">Oceanobacillus indicireducens</name>
    <dbReference type="NCBI Taxonomy" id="1004261"/>
    <lineage>
        <taxon>Bacteria</taxon>
        <taxon>Bacillati</taxon>
        <taxon>Bacillota</taxon>
        <taxon>Bacilli</taxon>
        <taxon>Bacillales</taxon>
        <taxon>Bacillaceae</taxon>
        <taxon>Oceanobacillus</taxon>
    </lineage>
</organism>
<dbReference type="CDD" id="cd18032">
    <property type="entry name" value="DEXHc_RE_I_III_res"/>
    <property type="match status" value="1"/>
</dbReference>
<comment type="caution">
    <text evidence="4">The sequence shown here is derived from an EMBL/GenBank/DDBJ whole genome shotgun (WGS) entry which is preliminary data.</text>
</comment>
<keyword evidence="5" id="KW-1185">Reference proteome</keyword>
<dbReference type="Pfam" id="PF04851">
    <property type="entry name" value="ResIII"/>
    <property type="match status" value="1"/>
</dbReference>
<dbReference type="InterPro" id="IPR007409">
    <property type="entry name" value="Restrct_endonuc_type1_HsdR_N"/>
</dbReference>
<dbReference type="InterPro" id="IPR027417">
    <property type="entry name" value="P-loop_NTPase"/>
</dbReference>
<evidence type="ECO:0000313" key="5">
    <source>
        <dbReference type="Proteomes" id="UP000624041"/>
    </source>
</evidence>
<dbReference type="InterPro" id="IPR025285">
    <property type="entry name" value="DUF4145"/>
</dbReference>
<dbReference type="SUPFAM" id="SSF52540">
    <property type="entry name" value="P-loop containing nucleoside triphosphate hydrolases"/>
    <property type="match status" value="1"/>
</dbReference>
<dbReference type="InterPro" id="IPR050742">
    <property type="entry name" value="Helicase_Restrict-Modif_Enz"/>
</dbReference>
<evidence type="ECO:0000313" key="4">
    <source>
        <dbReference type="EMBL" id="GGN61392.1"/>
    </source>
</evidence>
<name>A0A918D3F1_9BACI</name>
<feature type="domain" description="Helicase ATP-binding" evidence="2">
    <location>
        <begin position="358"/>
        <end position="519"/>
    </location>
</feature>
<sequence>MTNFEFLKEKDQYKSFSSACLEAEKSLQISPATTAILSRRALELAVKWTYSFDEGLKLPYDDRLSALIHEQTFRDIIDNDLFPLLRYIVKLGNVAVHTNSNISREEAITSLRNLHEFASWIDYCYSVDYTAKPFNEEVLLTGSETRMRKEEYQDLFEKLSAKDRKLEDMIAENEKLRKQVTETRIHNQREKDYDFKVDEISEYETRKRYIDVDLKLAGWTFDKDILIEYKVTGMPNAKGAGYVDYILFGDNGKPLALIEAKRTSVSVNQGKQQAKLYADCLEVMHGQRPIIFLTNGFESRIWDDTEYPDRKVSGVYSKPDLIKLVERRQLKRSLQNIEIKDDITNRVYQKEAIVNVCEAFESKQREALLVMATGSGKTRVSISIVDVLVRHNWVKNVLFLADRKELVRQAKNSFNNLVPSLSLCNLLDDKESPALSRVVFSTYQTMMNAIDGTKREDGKTLFTPGHFDLIIIDESHRSIYKKYRAIFDYFDSLLVGLTATPKDEIDFNTYEIFGLESGNPTYAYELEQAIEEQYLVDYRTIESVSKFMEDGIYYDDLSEEEKQMYEETFDEEETFSDYISGSALNEWLFNNHTVDHVLNELMEKGIKVAGGDRIGKTIIFAKNAKHAEHIVDRFNHLYPHYGGKFCQQVDYSIKYAHSIIDDFKMKDSEPHIAVSVDMLDTGIDVPEVVNLVFFKKVRSKTKFWQMIGRGTRLCEDLFGPGQDKEYFLIFDYVGNFEFFRENPKGIEGSVVVSLTERLFNLRVEIIKELQSLDYQDDAYITHRNRLINELLTEIRRLNEENFQVRMNIKYIHKFQGEDIWKALTTSDVRELKEEVAPLIIPDDDDEMAKRFDNVMYTIELAYLTAQRATKPIRAVMDTAEKLSEIGTIPKINENRELLINVQSTEFWDEANIFELEEVRKVMRELVQFLEKETRKTFYTNFQDTFDVIVDGTPIYGSNDLRNYQKRVNQYLKEHQNEMAIFKLRHNKPLTKDDVAFLENVLWHELGSREDYENEFGDTPITKLVRQVVGLDRGAVNAAFSEFLSDERLNATQIKFVRLIIDYVVANGYLEKQVLQQDPFRTLGSVSELFEDNIQDVREILSIIDDINEKVDAFEGA</sequence>
<dbReference type="EMBL" id="BMOS01000020">
    <property type="protein sequence ID" value="GGN61392.1"/>
    <property type="molecule type" value="Genomic_DNA"/>
</dbReference>
<evidence type="ECO:0000259" key="2">
    <source>
        <dbReference type="PROSITE" id="PS51192"/>
    </source>
</evidence>
<dbReference type="Pfam" id="PF00271">
    <property type="entry name" value="Helicase_C"/>
    <property type="match status" value="1"/>
</dbReference>
<keyword evidence="4" id="KW-0547">Nucleotide-binding</keyword>
<dbReference type="GO" id="GO:0003677">
    <property type="term" value="F:DNA binding"/>
    <property type="evidence" value="ECO:0007669"/>
    <property type="project" value="UniProtKB-KW"/>
</dbReference>
<evidence type="ECO:0000259" key="3">
    <source>
        <dbReference type="PROSITE" id="PS51194"/>
    </source>
</evidence>
<keyword evidence="1" id="KW-0175">Coiled coil</keyword>
<dbReference type="GO" id="GO:0009035">
    <property type="term" value="F:type I site-specific deoxyribonuclease activity"/>
    <property type="evidence" value="ECO:0007669"/>
    <property type="project" value="UniProtKB-EC"/>
</dbReference>
<dbReference type="PROSITE" id="PS51194">
    <property type="entry name" value="HELICASE_CTER"/>
    <property type="match status" value="1"/>
</dbReference>
<gene>
    <name evidence="4" type="primary">hsdR</name>
    <name evidence="4" type="ORF">GCM10007971_26400</name>
</gene>